<reference evidence="1" key="2">
    <citation type="submission" date="2020-09" db="EMBL/GenBank/DDBJ databases">
        <authorList>
            <person name="Sun Q."/>
            <person name="Zhou Y."/>
        </authorList>
    </citation>
    <scope>NUCLEOTIDE SEQUENCE</scope>
    <source>
        <strain evidence="1">CGMCC 1.15082</strain>
    </source>
</reference>
<comment type="caution">
    <text evidence="1">The sequence shown here is derived from an EMBL/GenBank/DDBJ whole genome shotgun (WGS) entry which is preliminary data.</text>
</comment>
<keyword evidence="2" id="KW-1185">Reference proteome</keyword>
<gene>
    <name evidence="1" type="ORF">GCM10011491_29940</name>
</gene>
<protein>
    <submittedName>
        <fullName evidence="1">Uncharacterized protein</fullName>
    </submittedName>
</protein>
<dbReference type="AlphaFoldDB" id="A0A916WI54"/>
<evidence type="ECO:0000313" key="2">
    <source>
        <dbReference type="Proteomes" id="UP000646478"/>
    </source>
</evidence>
<dbReference type="Proteomes" id="UP000646478">
    <property type="component" value="Unassembled WGS sequence"/>
</dbReference>
<dbReference type="EMBL" id="BMHH01000012">
    <property type="protein sequence ID" value="GGA99677.1"/>
    <property type="molecule type" value="Genomic_DNA"/>
</dbReference>
<sequence length="102" mass="11825">MTPPSQETVYLPRMPIEKLLDVPHQRRHTAHLGNLSFHPHPTPEFYRAPSDYIYELKVKIVQYVGETGVIRTGEYPNQEKCMRRCMEIASRHFPLTNPPAPA</sequence>
<evidence type="ECO:0000313" key="1">
    <source>
        <dbReference type="EMBL" id="GGA99677.1"/>
    </source>
</evidence>
<name>A0A916WI54_9HYPH</name>
<organism evidence="1 2">
    <name type="scientific">Brucella endophytica</name>
    <dbReference type="NCBI Taxonomy" id="1963359"/>
    <lineage>
        <taxon>Bacteria</taxon>
        <taxon>Pseudomonadati</taxon>
        <taxon>Pseudomonadota</taxon>
        <taxon>Alphaproteobacteria</taxon>
        <taxon>Hyphomicrobiales</taxon>
        <taxon>Brucellaceae</taxon>
        <taxon>Brucella/Ochrobactrum group</taxon>
        <taxon>Brucella</taxon>
    </lineage>
</organism>
<proteinExistence type="predicted"/>
<reference evidence="1" key="1">
    <citation type="journal article" date="2014" name="Int. J. Syst. Evol. Microbiol.">
        <title>Complete genome sequence of Corynebacterium casei LMG S-19264T (=DSM 44701T), isolated from a smear-ripened cheese.</title>
        <authorList>
            <consortium name="US DOE Joint Genome Institute (JGI-PGF)"/>
            <person name="Walter F."/>
            <person name="Albersmeier A."/>
            <person name="Kalinowski J."/>
            <person name="Ruckert C."/>
        </authorList>
    </citation>
    <scope>NUCLEOTIDE SEQUENCE</scope>
    <source>
        <strain evidence="1">CGMCC 1.15082</strain>
    </source>
</reference>
<accession>A0A916WI54</accession>